<sequence>MIRRQGIQFWMSVFQGLAESGFHNADYLDQEITCFCFLQLVQDTLDDISSIWNRHRIRRYRQGVSQCGRPFLLHHMPSAFNTVNYGVEINENELNICESELEMLPHLPCSKLIKDLCACIVEENNIATPQDPESMQILYMFLREEIRNNL</sequence>
<name>K1QWC5_MAGGI</name>
<proteinExistence type="predicted"/>
<dbReference type="EMBL" id="JH823249">
    <property type="protein sequence ID" value="EKC41167.1"/>
    <property type="molecule type" value="Genomic_DNA"/>
</dbReference>
<dbReference type="InParanoid" id="K1QWC5"/>
<dbReference type="HOGENOM" id="CLU_1570124_0_0_1"/>
<accession>K1QWC5</accession>
<protein>
    <submittedName>
        <fullName evidence="1">Uncharacterized protein</fullName>
    </submittedName>
</protein>
<dbReference type="AlphaFoldDB" id="K1QWC5"/>
<evidence type="ECO:0000313" key="1">
    <source>
        <dbReference type="EMBL" id="EKC41167.1"/>
    </source>
</evidence>
<reference evidence="1" key="1">
    <citation type="journal article" date="2012" name="Nature">
        <title>The oyster genome reveals stress adaptation and complexity of shell formation.</title>
        <authorList>
            <person name="Zhang G."/>
            <person name="Fang X."/>
            <person name="Guo X."/>
            <person name="Li L."/>
            <person name="Luo R."/>
            <person name="Xu F."/>
            <person name="Yang P."/>
            <person name="Zhang L."/>
            <person name="Wang X."/>
            <person name="Qi H."/>
            <person name="Xiong Z."/>
            <person name="Que H."/>
            <person name="Xie Y."/>
            <person name="Holland P.W."/>
            <person name="Paps J."/>
            <person name="Zhu Y."/>
            <person name="Wu F."/>
            <person name="Chen Y."/>
            <person name="Wang J."/>
            <person name="Peng C."/>
            <person name="Meng J."/>
            <person name="Yang L."/>
            <person name="Liu J."/>
            <person name="Wen B."/>
            <person name="Zhang N."/>
            <person name="Huang Z."/>
            <person name="Zhu Q."/>
            <person name="Feng Y."/>
            <person name="Mount A."/>
            <person name="Hedgecock D."/>
            <person name="Xu Z."/>
            <person name="Liu Y."/>
            <person name="Domazet-Loso T."/>
            <person name="Du Y."/>
            <person name="Sun X."/>
            <person name="Zhang S."/>
            <person name="Liu B."/>
            <person name="Cheng P."/>
            <person name="Jiang X."/>
            <person name="Li J."/>
            <person name="Fan D."/>
            <person name="Wang W."/>
            <person name="Fu W."/>
            <person name="Wang T."/>
            <person name="Wang B."/>
            <person name="Zhang J."/>
            <person name="Peng Z."/>
            <person name="Li Y."/>
            <person name="Li N."/>
            <person name="Wang J."/>
            <person name="Chen M."/>
            <person name="He Y."/>
            <person name="Tan F."/>
            <person name="Song X."/>
            <person name="Zheng Q."/>
            <person name="Huang R."/>
            <person name="Yang H."/>
            <person name="Du X."/>
            <person name="Chen L."/>
            <person name="Yang M."/>
            <person name="Gaffney P.M."/>
            <person name="Wang S."/>
            <person name="Luo L."/>
            <person name="She Z."/>
            <person name="Ming Y."/>
            <person name="Huang W."/>
            <person name="Zhang S."/>
            <person name="Huang B."/>
            <person name="Zhang Y."/>
            <person name="Qu T."/>
            <person name="Ni P."/>
            <person name="Miao G."/>
            <person name="Wang J."/>
            <person name="Wang Q."/>
            <person name="Steinberg C.E."/>
            <person name="Wang H."/>
            <person name="Li N."/>
            <person name="Qian L."/>
            <person name="Zhang G."/>
            <person name="Li Y."/>
            <person name="Yang H."/>
            <person name="Liu X."/>
            <person name="Wang J."/>
            <person name="Yin Y."/>
            <person name="Wang J."/>
        </authorList>
    </citation>
    <scope>NUCLEOTIDE SEQUENCE [LARGE SCALE GENOMIC DNA]</scope>
    <source>
        <strain evidence="1">05x7-T-G4-1.051#20</strain>
    </source>
</reference>
<organism evidence="1">
    <name type="scientific">Magallana gigas</name>
    <name type="common">Pacific oyster</name>
    <name type="synonym">Crassostrea gigas</name>
    <dbReference type="NCBI Taxonomy" id="29159"/>
    <lineage>
        <taxon>Eukaryota</taxon>
        <taxon>Metazoa</taxon>
        <taxon>Spiralia</taxon>
        <taxon>Lophotrochozoa</taxon>
        <taxon>Mollusca</taxon>
        <taxon>Bivalvia</taxon>
        <taxon>Autobranchia</taxon>
        <taxon>Pteriomorphia</taxon>
        <taxon>Ostreida</taxon>
        <taxon>Ostreoidea</taxon>
        <taxon>Ostreidae</taxon>
        <taxon>Magallana</taxon>
    </lineage>
</organism>
<gene>
    <name evidence="1" type="ORF">CGI_10026754</name>
</gene>